<keyword evidence="10" id="KW-0732">Signal</keyword>
<dbReference type="SMART" id="SM00388">
    <property type="entry name" value="HisKA"/>
    <property type="match status" value="1"/>
</dbReference>
<keyword evidence="7" id="KW-0802">TPR repeat</keyword>
<keyword evidence="6" id="KW-0902">Two-component regulatory system</keyword>
<dbReference type="InterPro" id="IPR005467">
    <property type="entry name" value="His_kinase_dom"/>
</dbReference>
<evidence type="ECO:0000256" key="9">
    <source>
        <dbReference type="SAM" id="Phobius"/>
    </source>
</evidence>
<dbReference type="InterPro" id="IPR011990">
    <property type="entry name" value="TPR-like_helical_dom_sf"/>
</dbReference>
<dbReference type="InterPro" id="IPR019734">
    <property type="entry name" value="TPR_rpt"/>
</dbReference>
<comment type="caution">
    <text evidence="12">The sequence shown here is derived from an EMBL/GenBank/DDBJ whole genome shotgun (WGS) entry which is preliminary data.</text>
</comment>
<dbReference type="SUPFAM" id="SSF55874">
    <property type="entry name" value="ATPase domain of HSP90 chaperone/DNA topoisomerase II/histidine kinase"/>
    <property type="match status" value="1"/>
</dbReference>
<keyword evidence="9" id="KW-1133">Transmembrane helix</keyword>
<dbReference type="SMART" id="SM00387">
    <property type="entry name" value="HATPase_c"/>
    <property type="match status" value="1"/>
</dbReference>
<keyword evidence="9" id="KW-0472">Membrane</keyword>
<dbReference type="PANTHER" id="PTHR43711:SF1">
    <property type="entry name" value="HISTIDINE KINASE 1"/>
    <property type="match status" value="1"/>
</dbReference>
<dbReference type="Gene3D" id="1.10.287.130">
    <property type="match status" value="1"/>
</dbReference>
<evidence type="ECO:0000256" key="10">
    <source>
        <dbReference type="SAM" id="SignalP"/>
    </source>
</evidence>
<dbReference type="EMBL" id="RJJX01000024">
    <property type="protein sequence ID" value="RUT73280.1"/>
    <property type="molecule type" value="Genomic_DNA"/>
</dbReference>
<gene>
    <name evidence="12" type="ORF">DLK05_13990</name>
</gene>
<dbReference type="InterPro" id="IPR036890">
    <property type="entry name" value="HATPase_C_sf"/>
</dbReference>
<proteinExistence type="predicted"/>
<dbReference type="InterPro" id="IPR003594">
    <property type="entry name" value="HATPase_dom"/>
</dbReference>
<dbReference type="InterPro" id="IPR003661">
    <property type="entry name" value="HisK_dim/P_dom"/>
</dbReference>
<feature type="repeat" description="TPR" evidence="7">
    <location>
        <begin position="240"/>
        <end position="273"/>
    </location>
</feature>
<keyword evidence="13" id="KW-1185">Reference proteome</keyword>
<evidence type="ECO:0000256" key="7">
    <source>
        <dbReference type="PROSITE-ProRule" id="PRU00339"/>
    </source>
</evidence>
<dbReference type="Pfam" id="PF02518">
    <property type="entry name" value="HATPase_c"/>
    <property type="match status" value="1"/>
</dbReference>
<dbReference type="Pfam" id="PF00512">
    <property type="entry name" value="HisKA"/>
    <property type="match status" value="1"/>
</dbReference>
<dbReference type="CDD" id="cd00075">
    <property type="entry name" value="HATPase"/>
    <property type="match status" value="1"/>
</dbReference>
<reference evidence="12 13" key="1">
    <citation type="submission" date="2018-11" db="EMBL/GenBank/DDBJ databases">
        <title>Parancylomarina longa gen. nov., sp. nov., isolated from sediments of southern Okinawa.</title>
        <authorList>
            <person name="Fu T."/>
        </authorList>
    </citation>
    <scope>NUCLEOTIDE SEQUENCE [LARGE SCALE GENOMIC DNA]</scope>
    <source>
        <strain evidence="12 13">T3-2 S1-C</strain>
    </source>
</reference>
<organism evidence="12 13">
    <name type="scientific">Ancylomarina longa</name>
    <dbReference type="NCBI Taxonomy" id="2487017"/>
    <lineage>
        <taxon>Bacteria</taxon>
        <taxon>Pseudomonadati</taxon>
        <taxon>Bacteroidota</taxon>
        <taxon>Bacteroidia</taxon>
        <taxon>Marinilabiliales</taxon>
        <taxon>Marinifilaceae</taxon>
        <taxon>Ancylomarina</taxon>
    </lineage>
</organism>
<dbReference type="InterPro" id="IPR004358">
    <property type="entry name" value="Sig_transdc_His_kin-like_C"/>
</dbReference>
<evidence type="ECO:0000259" key="11">
    <source>
        <dbReference type="PROSITE" id="PS50109"/>
    </source>
</evidence>
<dbReference type="Pfam" id="PF13181">
    <property type="entry name" value="TPR_8"/>
    <property type="match status" value="1"/>
</dbReference>
<dbReference type="Gene3D" id="1.25.40.10">
    <property type="entry name" value="Tetratricopeptide repeat domain"/>
    <property type="match status" value="2"/>
</dbReference>
<evidence type="ECO:0000256" key="2">
    <source>
        <dbReference type="ARBA" id="ARBA00012438"/>
    </source>
</evidence>
<dbReference type="InterPro" id="IPR050736">
    <property type="entry name" value="Sensor_HK_Regulatory"/>
</dbReference>
<keyword evidence="5" id="KW-0418">Kinase</keyword>
<dbReference type="PROSITE" id="PS50109">
    <property type="entry name" value="HIS_KIN"/>
    <property type="match status" value="1"/>
</dbReference>
<dbReference type="PROSITE" id="PS50005">
    <property type="entry name" value="TPR"/>
    <property type="match status" value="4"/>
</dbReference>
<feature type="repeat" description="TPR" evidence="7">
    <location>
        <begin position="120"/>
        <end position="153"/>
    </location>
</feature>
<feature type="coiled-coil region" evidence="8">
    <location>
        <begin position="402"/>
        <end position="433"/>
    </location>
</feature>
<comment type="catalytic activity">
    <reaction evidence="1">
        <text>ATP + protein L-histidine = ADP + protein N-phospho-L-histidine.</text>
        <dbReference type="EC" id="2.7.13.3"/>
    </reaction>
</comment>
<dbReference type="Gene3D" id="3.30.565.10">
    <property type="entry name" value="Histidine kinase-like ATPase, C-terminal domain"/>
    <property type="match status" value="1"/>
</dbReference>
<evidence type="ECO:0000256" key="8">
    <source>
        <dbReference type="SAM" id="Coils"/>
    </source>
</evidence>
<keyword evidence="8" id="KW-0175">Coiled coil</keyword>
<name>A0A434AFY4_9BACT</name>
<evidence type="ECO:0000256" key="5">
    <source>
        <dbReference type="ARBA" id="ARBA00022777"/>
    </source>
</evidence>
<keyword evidence="9" id="KW-0812">Transmembrane</keyword>
<dbReference type="SUPFAM" id="SSF47384">
    <property type="entry name" value="Homodimeric domain of signal transducing histidine kinase"/>
    <property type="match status" value="1"/>
</dbReference>
<feature type="repeat" description="TPR" evidence="7">
    <location>
        <begin position="200"/>
        <end position="233"/>
    </location>
</feature>
<dbReference type="AlphaFoldDB" id="A0A434AFY4"/>
<feature type="transmembrane region" description="Helical" evidence="9">
    <location>
        <begin position="441"/>
        <end position="460"/>
    </location>
</feature>
<dbReference type="RefSeq" id="WP_127344590.1">
    <property type="nucleotide sequence ID" value="NZ_RJJX01000024.1"/>
</dbReference>
<evidence type="ECO:0000256" key="1">
    <source>
        <dbReference type="ARBA" id="ARBA00000085"/>
    </source>
</evidence>
<dbReference type="SUPFAM" id="SSF48452">
    <property type="entry name" value="TPR-like"/>
    <property type="match status" value="2"/>
</dbReference>
<feature type="domain" description="Histidine kinase" evidence="11">
    <location>
        <begin position="497"/>
        <end position="715"/>
    </location>
</feature>
<dbReference type="CDD" id="cd00082">
    <property type="entry name" value="HisKA"/>
    <property type="match status" value="1"/>
</dbReference>
<feature type="repeat" description="TPR" evidence="7">
    <location>
        <begin position="280"/>
        <end position="313"/>
    </location>
</feature>
<keyword evidence="4" id="KW-0808">Transferase</keyword>
<dbReference type="InterPro" id="IPR036097">
    <property type="entry name" value="HisK_dim/P_sf"/>
</dbReference>
<dbReference type="Proteomes" id="UP000282985">
    <property type="component" value="Unassembled WGS sequence"/>
</dbReference>
<evidence type="ECO:0000256" key="6">
    <source>
        <dbReference type="ARBA" id="ARBA00023012"/>
    </source>
</evidence>
<sequence length="715" mass="81859">MRFSLKSILLLLLLFPESLFATSFLNDLRDQVEVTPDSAKTELFLKLSKQYRNINLDSAVYFAQKALESSKIHGNKQDIVRSNLELARNYSKSGDFFRSKQSIDNALHIATQNHDSTGIGKTLYQLGSYYSSTNQYDSSVYYFNKSIKWSEKIGDKFTKAINYNGLGIISWEKGDLERALNNYLNAYDIADELNDSNLKMTLLSNIGNIYADEKQSEKALSSYLQVLEMAKKENRIDFTATIYNNIAILYQNDKKYEKALSYFQKTLDIKRKLGDNQGIALAYNNIGENYFSQGNIDKSVNFLNQALAINRNLNLKTEIIYNLETLSQIYLKTGNYSKAHNYLIESIDLSKKLNLKGKYRDLLKQLSEYYYKSDNYKKAYTTFNQFNSLKDSLQNISRSDRIAQLQTEFETTKKEKENEILRVKNQLTQEKLNKEKTLKNYVFIFFLIALTFLVLIFILFRSKVKTNQQINKVNGMLEESNQQLEITNATKDKFFSIIAHDLKTPFNAILGFSELIKDEIISTKDLGMIEEYNNSVNEAAHSLFTLLENLLEWAKSQRGSIEFSPTQFDLYEVVQSNITLFKLKATDKSIQLDSDLEPKTMAYGDVNMVNTIVRNLINNALKFTNTNGEIHISTAIEDDFIILSVQDNGIGISKENQEKLFRLDCNYTTTGTNDETGSGLGLILCKEFAEKNGGDIWVESKLSKGSKFIITLKTA</sequence>
<feature type="chain" id="PRO_5019105827" description="histidine kinase" evidence="10">
    <location>
        <begin position="22"/>
        <end position="715"/>
    </location>
</feature>
<feature type="signal peptide" evidence="10">
    <location>
        <begin position="1"/>
        <end position="21"/>
    </location>
</feature>
<evidence type="ECO:0000256" key="4">
    <source>
        <dbReference type="ARBA" id="ARBA00022679"/>
    </source>
</evidence>
<keyword evidence="3" id="KW-0597">Phosphoprotein</keyword>
<evidence type="ECO:0000256" key="3">
    <source>
        <dbReference type="ARBA" id="ARBA00022553"/>
    </source>
</evidence>
<evidence type="ECO:0000313" key="13">
    <source>
        <dbReference type="Proteomes" id="UP000282985"/>
    </source>
</evidence>
<dbReference type="EC" id="2.7.13.3" evidence="2"/>
<accession>A0A434AFY4</accession>
<dbReference type="PANTHER" id="PTHR43711">
    <property type="entry name" value="TWO-COMPONENT HISTIDINE KINASE"/>
    <property type="match status" value="1"/>
</dbReference>
<dbReference type="SMART" id="SM00028">
    <property type="entry name" value="TPR"/>
    <property type="match status" value="6"/>
</dbReference>
<protein>
    <recommendedName>
        <fullName evidence="2">histidine kinase</fullName>
        <ecNumber evidence="2">2.7.13.3</ecNumber>
    </recommendedName>
</protein>
<evidence type="ECO:0000313" key="12">
    <source>
        <dbReference type="EMBL" id="RUT73280.1"/>
    </source>
</evidence>
<dbReference type="PRINTS" id="PR00344">
    <property type="entry name" value="BCTRLSENSOR"/>
</dbReference>
<dbReference type="GO" id="GO:0000155">
    <property type="term" value="F:phosphorelay sensor kinase activity"/>
    <property type="evidence" value="ECO:0007669"/>
    <property type="project" value="InterPro"/>
</dbReference>
<dbReference type="FunFam" id="3.30.565.10:FF:000006">
    <property type="entry name" value="Sensor histidine kinase WalK"/>
    <property type="match status" value="1"/>
</dbReference>
<dbReference type="Pfam" id="PF13424">
    <property type="entry name" value="TPR_12"/>
    <property type="match status" value="2"/>
</dbReference>
<dbReference type="OrthoDB" id="1116352at2"/>